<feature type="domain" description="Tetrapyrrole methylase" evidence="1">
    <location>
        <begin position="7"/>
        <end position="230"/>
    </location>
</feature>
<dbReference type="Pfam" id="PF00590">
    <property type="entry name" value="TP_methylase"/>
    <property type="match status" value="1"/>
</dbReference>
<dbReference type="GO" id="GO:0032259">
    <property type="term" value="P:methylation"/>
    <property type="evidence" value="ECO:0007669"/>
    <property type="project" value="UniProtKB-KW"/>
</dbReference>
<dbReference type="InterPro" id="IPR000878">
    <property type="entry name" value="4pyrrol_Mease"/>
</dbReference>
<dbReference type="EMBL" id="FNEM01000009">
    <property type="protein sequence ID" value="SDJ54663.1"/>
    <property type="molecule type" value="Genomic_DNA"/>
</dbReference>
<dbReference type="InterPro" id="IPR014777">
    <property type="entry name" value="4pyrrole_Mease_sub1"/>
</dbReference>
<protein>
    <submittedName>
        <fullName evidence="2">Tetrapyrrole (Corrin/Porphyrin) Methylases</fullName>
    </submittedName>
</protein>
<dbReference type="CDD" id="cd19916">
    <property type="entry name" value="OphMA_like"/>
    <property type="match status" value="1"/>
</dbReference>
<name>A0A1G8ULK9_9GAMM</name>
<keyword evidence="3" id="KW-1185">Reference proteome</keyword>
<evidence type="ECO:0000313" key="3">
    <source>
        <dbReference type="Proteomes" id="UP000199527"/>
    </source>
</evidence>
<dbReference type="GO" id="GO:0008168">
    <property type="term" value="F:methyltransferase activity"/>
    <property type="evidence" value="ECO:0007669"/>
    <property type="project" value="UniProtKB-KW"/>
</dbReference>
<evidence type="ECO:0000259" key="1">
    <source>
        <dbReference type="Pfam" id="PF00590"/>
    </source>
</evidence>
<keyword evidence="2" id="KW-0489">Methyltransferase</keyword>
<reference evidence="3" key="1">
    <citation type="submission" date="2016-10" db="EMBL/GenBank/DDBJ databases">
        <authorList>
            <person name="Varghese N."/>
            <person name="Submissions S."/>
        </authorList>
    </citation>
    <scope>NUCLEOTIDE SEQUENCE [LARGE SCALE GENOMIC DNA]</scope>
    <source>
        <strain evidence="3">DSM 23317</strain>
    </source>
</reference>
<proteinExistence type="predicted"/>
<dbReference type="SUPFAM" id="SSF53790">
    <property type="entry name" value="Tetrapyrrole methylase"/>
    <property type="match status" value="1"/>
</dbReference>
<accession>A0A1G8ULK9</accession>
<gene>
    <name evidence="2" type="ORF">SAMN04488540_109130</name>
</gene>
<dbReference type="InterPro" id="IPR035996">
    <property type="entry name" value="4pyrrol_Methylase_sf"/>
</dbReference>
<dbReference type="RefSeq" id="WP_090365506.1">
    <property type="nucleotide sequence ID" value="NZ_FNEM01000009.1"/>
</dbReference>
<dbReference type="OrthoDB" id="1459304at2"/>
<keyword evidence="2" id="KW-0808">Transferase</keyword>
<dbReference type="Proteomes" id="UP000199527">
    <property type="component" value="Unassembled WGS sequence"/>
</dbReference>
<evidence type="ECO:0000313" key="2">
    <source>
        <dbReference type="EMBL" id="SDJ54663.1"/>
    </source>
</evidence>
<dbReference type="AlphaFoldDB" id="A0A1G8ULK9"/>
<sequence>MGKQGSLVCVGSGMRLAGQLTPRAKSCIEQADVVLAAMANHLSRQWIKEMSKEYRCLLDLYGEGGAEGKPRGQTYDEMAERIMEEVRKGRRVCAVFYGHPSVFSCISKKAIDLARAEAFSAHMEPGISAADCLYADLEIDPASAGEQAMECTQFMIYQRFIDPSALLILWQPGVAGDLSMKRFETHQAYIKLLVEKLSRDYPLDHEVILYEAATSPLEPTRIERLPLGELPQATLNQITTLVVPPCQEMAPDNAMLDKLQTLPESVWE</sequence>
<dbReference type="Gene3D" id="3.40.1010.10">
    <property type="entry name" value="Cobalt-precorrin-4 Transmethylase, Domain 1"/>
    <property type="match status" value="1"/>
</dbReference>
<organism evidence="2 3">
    <name type="scientific">Ferrimonas sediminum</name>
    <dbReference type="NCBI Taxonomy" id="718193"/>
    <lineage>
        <taxon>Bacteria</taxon>
        <taxon>Pseudomonadati</taxon>
        <taxon>Pseudomonadota</taxon>
        <taxon>Gammaproteobacteria</taxon>
        <taxon>Alteromonadales</taxon>
        <taxon>Ferrimonadaceae</taxon>
        <taxon>Ferrimonas</taxon>
    </lineage>
</organism>